<dbReference type="GO" id="GO:0003993">
    <property type="term" value="F:acid phosphatase activity"/>
    <property type="evidence" value="ECO:0007669"/>
    <property type="project" value="InterPro"/>
</dbReference>
<organism evidence="3 4">
    <name type="scientific">Candidatus Blackburnbacteria bacterium RIFCSPHIGHO2_01_FULL_43_15b</name>
    <dbReference type="NCBI Taxonomy" id="1797513"/>
    <lineage>
        <taxon>Bacteria</taxon>
        <taxon>Candidatus Blackburniibacteriota</taxon>
    </lineage>
</organism>
<dbReference type="Gene3D" id="2.60.120.200">
    <property type="match status" value="1"/>
</dbReference>
<accession>A0A1G1UY45</accession>
<comment type="caution">
    <text evidence="3">The sequence shown here is derived from an EMBL/GenBank/DDBJ whole genome shotgun (WGS) entry which is preliminary data.</text>
</comment>
<dbReference type="GO" id="GO:0046872">
    <property type="term" value="F:metal ion binding"/>
    <property type="evidence" value="ECO:0007669"/>
    <property type="project" value="InterPro"/>
</dbReference>
<dbReference type="InterPro" id="IPR013320">
    <property type="entry name" value="ConA-like_dom_sf"/>
</dbReference>
<name>A0A1G1UY45_9BACT</name>
<feature type="region of interest" description="Disordered" evidence="1">
    <location>
        <begin position="138"/>
        <end position="178"/>
    </location>
</feature>
<dbReference type="InterPro" id="IPR013783">
    <property type="entry name" value="Ig-like_fold"/>
</dbReference>
<dbReference type="SUPFAM" id="SSF49265">
    <property type="entry name" value="Fibronectin type III"/>
    <property type="match status" value="1"/>
</dbReference>
<evidence type="ECO:0000313" key="3">
    <source>
        <dbReference type="EMBL" id="OGY08020.1"/>
    </source>
</evidence>
<evidence type="ECO:0000259" key="2">
    <source>
        <dbReference type="PROSITE" id="PS50853"/>
    </source>
</evidence>
<dbReference type="InterPro" id="IPR018765">
    <property type="entry name" value="DUF2341"/>
</dbReference>
<dbReference type="EMBL" id="MHBW01000032">
    <property type="protein sequence ID" value="OGY08020.1"/>
    <property type="molecule type" value="Genomic_DNA"/>
</dbReference>
<dbReference type="InterPro" id="IPR036116">
    <property type="entry name" value="FN3_sf"/>
</dbReference>
<dbReference type="InterPro" id="IPR003961">
    <property type="entry name" value="FN3_dom"/>
</dbReference>
<gene>
    <name evidence="3" type="ORF">A2782_02055</name>
</gene>
<dbReference type="AlphaFoldDB" id="A0A1G1UY45"/>
<feature type="domain" description="Fibronectin type-III" evidence="2">
    <location>
        <begin position="1121"/>
        <end position="1207"/>
    </location>
</feature>
<dbReference type="InterPro" id="IPR015914">
    <property type="entry name" value="PAPs_N"/>
</dbReference>
<dbReference type="InterPro" id="IPR044016">
    <property type="entry name" value="Big_13"/>
</dbReference>
<feature type="region of interest" description="Disordered" evidence="1">
    <location>
        <begin position="739"/>
        <end position="764"/>
    </location>
</feature>
<dbReference type="Pfam" id="PF16656">
    <property type="entry name" value="Pur_ac_phosph_N"/>
    <property type="match status" value="1"/>
</dbReference>
<dbReference type="Proteomes" id="UP000177967">
    <property type="component" value="Unassembled WGS sequence"/>
</dbReference>
<dbReference type="Pfam" id="PF19077">
    <property type="entry name" value="Big_13"/>
    <property type="match status" value="1"/>
</dbReference>
<feature type="compositionally biased region" description="Polar residues" evidence="1">
    <location>
        <begin position="742"/>
        <end position="755"/>
    </location>
</feature>
<dbReference type="Gene3D" id="2.60.40.10">
    <property type="entry name" value="Immunoglobulins"/>
    <property type="match status" value="2"/>
</dbReference>
<protein>
    <recommendedName>
        <fullName evidence="2">Fibronectin type-III domain-containing protein</fullName>
    </recommendedName>
</protein>
<evidence type="ECO:0000256" key="1">
    <source>
        <dbReference type="SAM" id="MobiDB-lite"/>
    </source>
</evidence>
<proteinExistence type="predicted"/>
<sequence>MTTSTAGQATLAATSSWYNTSWAYRRKITFDNSAQAENLTNFPVLVKLDSTRINYSNTQDSGQDIRFTDSDGTTLLSYEIEKWDETGTSWVWVKVPQIDINSSTDYIYLYYGNTSATDGQTATSVWDSNYQLVQHLKETSGTTTSDSTSNSNNGTKVSATEPNPATSGQVDGAQDFDGNNDYLEKTNASFAQTPGAVSLWFKADTINTEGVDTYQKMTLMQYGDIYWGFQISSSTNKIQYHYYDGAIRDWYSNSTISTGQWYKLDVVSTVSGSEMFLNGASQGASSLTLFNNICGSTCNLDIGGKIAGYPSGDSFDGLIDEIRISNTRSAAWIAASYKSEADTFNTFASEEQVYSTTPGTLTSSIFDSEFSAGAAWGTLTYNATTPSNTSVSVKARTSNSSSMTGATAFSSCTAITSGADISSNSCVTDSHRYIQYQLSLANTDSVSTPTFQDISIAFSAYDTTPPSISLTALTPDPNSDSTPTLSGTATESIGTVSNVQFQMDSTSGSWTACTASDGSFNSASEAFSCTSATLTDGSHTMYVRATDSNGNTTSSSYASDSFTIDATTPVSIDLDSPGDNSYTNSERPTFKWKATTDATAGLSKYVLEVDNPSAGSGQASGDFTIDNIPTSGTTDITSNNKYVIHFDGFSDSDSTNNYISVYTRSTSDWGSSENDGKLREGRVSWKVKAVDNAGNETSSSRTLLVDRNSSKVELTQINDVPFSSTNFSTTDKTPTVFGKITDSLSGGDSSQTQDENGPKIASSPKQVDIKVEKKEGLTYKLHTLYTINMDKPWYTCDGKEVSDNSKQKCDKYLPFEYTLKDTLDLGTYKITLTGKDKADNSSSETSFTLNITTLSQIITPEEKKTIEEEMKELPKEEQEKVKEELEITKPVEPSALEKAGEKVAQTSKNILNTTGNFISSIFSGIGQGVKFAVDTTGKALAFVGDKTGQALAFVGQGIGSGANAVGQGLAFAGEKIGQGISNAGKAASNGAVAIGDGYNQLANNAPGVTKTILTGIGNGVSTTGNTIANVSNSIASTTSTVAQNTSRTVENIANTLAKTTGDIAQKTGSTIAQATQNTVNATKEGLANIAFSLGEKTQGVSDSLGYSIVQIGYLFVNEPTKISDVKVEALTPTSAKISWVTNRPANGKVNYGLDETYPLDIQSEKRITNHEFTLTNLKPDTQYYFEVMSHNKNYVYDANRKFKTPTK</sequence>
<reference evidence="3 4" key="1">
    <citation type="journal article" date="2016" name="Nat. Commun.">
        <title>Thousands of microbial genomes shed light on interconnected biogeochemical processes in an aquifer system.</title>
        <authorList>
            <person name="Anantharaman K."/>
            <person name="Brown C.T."/>
            <person name="Hug L.A."/>
            <person name="Sharon I."/>
            <person name="Castelle C.J."/>
            <person name="Probst A.J."/>
            <person name="Thomas B.C."/>
            <person name="Singh A."/>
            <person name="Wilkins M.J."/>
            <person name="Karaoz U."/>
            <person name="Brodie E.L."/>
            <person name="Williams K.H."/>
            <person name="Hubbard S.S."/>
            <person name="Banfield J.F."/>
        </authorList>
    </citation>
    <scope>NUCLEOTIDE SEQUENCE [LARGE SCALE GENOMIC DNA]</scope>
</reference>
<feature type="compositionally biased region" description="Polar residues" evidence="1">
    <location>
        <begin position="156"/>
        <end position="169"/>
    </location>
</feature>
<dbReference type="Pfam" id="PF10102">
    <property type="entry name" value="DUF2341"/>
    <property type="match status" value="1"/>
</dbReference>
<evidence type="ECO:0000313" key="4">
    <source>
        <dbReference type="Proteomes" id="UP000177967"/>
    </source>
</evidence>
<dbReference type="Gene3D" id="1.10.287.700">
    <property type="entry name" value="Helix hairpin bin"/>
    <property type="match status" value="1"/>
</dbReference>
<dbReference type="STRING" id="1797513.A2782_02055"/>
<dbReference type="PROSITE" id="PS50853">
    <property type="entry name" value="FN3"/>
    <property type="match status" value="1"/>
</dbReference>
<dbReference type="CDD" id="cd00063">
    <property type="entry name" value="FN3"/>
    <property type="match status" value="1"/>
</dbReference>
<dbReference type="SMART" id="SM00060">
    <property type="entry name" value="FN3"/>
    <property type="match status" value="1"/>
</dbReference>
<dbReference type="Pfam" id="PF13385">
    <property type="entry name" value="Laminin_G_3"/>
    <property type="match status" value="1"/>
</dbReference>
<feature type="compositionally biased region" description="Low complexity" evidence="1">
    <location>
        <begin position="139"/>
        <end position="155"/>
    </location>
</feature>
<dbReference type="SUPFAM" id="SSF49899">
    <property type="entry name" value="Concanavalin A-like lectins/glucanases"/>
    <property type="match status" value="1"/>
</dbReference>